<sequence length="837" mass="93272">MCASPFGLKLEVGSSTVCKLIMCCCFLHFQCLYGIDRQSCQQAGFQVCIKALRDMTITVSSSDGLSQGLKKTLEMYGRTTGPARRSTKGQWTAEEDEMLRQAVEQFKGKNWKKIAECFKDRTDVQCLHRWQKVLNPELVKGPWTKEEDEELIQLVEEYGHKKWSIIAQRLSGRIGKQCRERWNNHLDPSINKEAWTQEEELKLIQAHRVYGNKWAELTKFLPGRTDNAIKNHWNSCVKKKLDSYMASGLLSQFQGFPSQSNPTSPRTQQHCSGDVEAEDPSEGSTFVRCSQSTMAGDQEDEPPADMPKAAAAQNSDLGSDLGTLPTPPRDSSSNNFIEHNNDRATLCSDKGQGQLSSNDLSSEFINCIDVDQGLETLTYHPIQSSLDGNDDVSFDAYQGDLPPHGVLYQQLNNSHSDTYINFQPYLYSETASQLPFETESNQEEFPVIFNNESDNFFDDQDNLGGNPLELVSLEGKVNGTQNHPSVDENLQAHHQQEQGNEETGGGLSYEPPCFSSLDIPFLSCDLIQTSDDYSPLGIRQLMTNNCFTSPWDFSPLPKDTTATPQAVIKTAARTFTSTPSIFKKRHRDLLSPLSSFDKPSEKKQQPFSLVQVNENLNPAADEMHQNSTTLKVRQPLVEQKLQVAFFSPNKGAMKSDTPPDDGRISSEATACKENKAGSRFATSIQSSSSSVPLEIIVDNPALGMFEETTLKKSLESPSAWMSPWSSFVPGPILDTDITIEDIGYLTSPGERSYDALVLMKQLSEHTASAYANAREVLGDETPDSILQKRFTELNTLGERRVLDFSECVSPRTRDPSASHSNDITFSSPSSYLLKGFR</sequence>
<organism evidence="1 2">
    <name type="scientific">Smallanthus sonchifolius</name>
    <dbReference type="NCBI Taxonomy" id="185202"/>
    <lineage>
        <taxon>Eukaryota</taxon>
        <taxon>Viridiplantae</taxon>
        <taxon>Streptophyta</taxon>
        <taxon>Embryophyta</taxon>
        <taxon>Tracheophyta</taxon>
        <taxon>Spermatophyta</taxon>
        <taxon>Magnoliopsida</taxon>
        <taxon>eudicotyledons</taxon>
        <taxon>Gunneridae</taxon>
        <taxon>Pentapetalae</taxon>
        <taxon>asterids</taxon>
        <taxon>campanulids</taxon>
        <taxon>Asterales</taxon>
        <taxon>Asteraceae</taxon>
        <taxon>Asteroideae</taxon>
        <taxon>Heliantheae alliance</taxon>
        <taxon>Millerieae</taxon>
        <taxon>Smallanthus</taxon>
    </lineage>
</organism>
<reference evidence="1 2" key="2">
    <citation type="journal article" date="2022" name="Mol. Ecol. Resour.">
        <title>The genomes of chicory, endive, great burdock and yacon provide insights into Asteraceae paleo-polyploidization history and plant inulin production.</title>
        <authorList>
            <person name="Fan W."/>
            <person name="Wang S."/>
            <person name="Wang H."/>
            <person name="Wang A."/>
            <person name="Jiang F."/>
            <person name="Liu H."/>
            <person name="Zhao H."/>
            <person name="Xu D."/>
            <person name="Zhang Y."/>
        </authorList>
    </citation>
    <scope>NUCLEOTIDE SEQUENCE [LARGE SCALE GENOMIC DNA]</scope>
    <source>
        <strain evidence="2">cv. Yunnan</strain>
        <tissue evidence="1">Leaves</tissue>
    </source>
</reference>
<accession>A0ACB9JMT0</accession>
<evidence type="ECO:0000313" key="1">
    <source>
        <dbReference type="EMBL" id="KAI3821639.1"/>
    </source>
</evidence>
<comment type="caution">
    <text evidence="1">The sequence shown here is derived from an EMBL/GenBank/DDBJ whole genome shotgun (WGS) entry which is preliminary data.</text>
</comment>
<proteinExistence type="predicted"/>
<gene>
    <name evidence="1" type="ORF">L1987_09208</name>
</gene>
<reference evidence="2" key="1">
    <citation type="journal article" date="2022" name="Mol. Ecol. Resour.">
        <title>The genomes of chicory, endive, great burdock and yacon provide insights into Asteraceae palaeo-polyploidization history and plant inulin production.</title>
        <authorList>
            <person name="Fan W."/>
            <person name="Wang S."/>
            <person name="Wang H."/>
            <person name="Wang A."/>
            <person name="Jiang F."/>
            <person name="Liu H."/>
            <person name="Zhao H."/>
            <person name="Xu D."/>
            <person name="Zhang Y."/>
        </authorList>
    </citation>
    <scope>NUCLEOTIDE SEQUENCE [LARGE SCALE GENOMIC DNA]</scope>
    <source>
        <strain evidence="2">cv. Yunnan</strain>
    </source>
</reference>
<protein>
    <submittedName>
        <fullName evidence="1">Uncharacterized protein</fullName>
    </submittedName>
</protein>
<dbReference type="EMBL" id="CM042020">
    <property type="protein sequence ID" value="KAI3821639.1"/>
    <property type="molecule type" value="Genomic_DNA"/>
</dbReference>
<keyword evidence="2" id="KW-1185">Reference proteome</keyword>
<evidence type="ECO:0000313" key="2">
    <source>
        <dbReference type="Proteomes" id="UP001056120"/>
    </source>
</evidence>
<dbReference type="Proteomes" id="UP001056120">
    <property type="component" value="Linkage Group LG03"/>
</dbReference>
<name>A0ACB9JMT0_9ASTR</name>